<protein>
    <submittedName>
        <fullName evidence="2">Uncharacterized protein</fullName>
    </submittedName>
</protein>
<keyword evidence="3" id="KW-1185">Reference proteome</keyword>
<name>A0A7Z0E619_9MICC</name>
<reference evidence="2 3" key="1">
    <citation type="submission" date="2020-07" db="EMBL/GenBank/DDBJ databases">
        <title>Sequencing the genomes of 1000 actinobacteria strains.</title>
        <authorList>
            <person name="Klenk H.-P."/>
        </authorList>
    </citation>
    <scope>NUCLEOTIDE SEQUENCE [LARGE SCALE GENOMIC DNA]</scope>
    <source>
        <strain evidence="2 3">DSM 15664</strain>
    </source>
</reference>
<evidence type="ECO:0000313" key="3">
    <source>
        <dbReference type="Proteomes" id="UP000560069"/>
    </source>
</evidence>
<evidence type="ECO:0000256" key="1">
    <source>
        <dbReference type="SAM" id="MobiDB-lite"/>
    </source>
</evidence>
<organism evidence="2 3">
    <name type="scientific">Nesterenkonia sandarakina</name>
    <dbReference type="NCBI Taxonomy" id="272918"/>
    <lineage>
        <taxon>Bacteria</taxon>
        <taxon>Bacillati</taxon>
        <taxon>Actinomycetota</taxon>
        <taxon>Actinomycetes</taxon>
        <taxon>Micrococcales</taxon>
        <taxon>Micrococcaceae</taxon>
        <taxon>Nesterenkonia</taxon>
    </lineage>
</organism>
<feature type="region of interest" description="Disordered" evidence="1">
    <location>
        <begin position="37"/>
        <end position="61"/>
    </location>
</feature>
<comment type="caution">
    <text evidence="2">The sequence shown here is derived from an EMBL/GenBank/DDBJ whole genome shotgun (WGS) entry which is preliminary data.</text>
</comment>
<gene>
    <name evidence="2" type="ORF">HNR11_000257</name>
</gene>
<dbReference type="AlphaFoldDB" id="A0A7Z0E619"/>
<dbReference type="Proteomes" id="UP000560069">
    <property type="component" value="Unassembled WGS sequence"/>
</dbReference>
<proteinExistence type="predicted"/>
<dbReference type="RefSeq" id="WP_179440770.1">
    <property type="nucleotide sequence ID" value="NZ_BAAALK010000001.1"/>
</dbReference>
<evidence type="ECO:0000313" key="2">
    <source>
        <dbReference type="EMBL" id="NYJ15723.1"/>
    </source>
</evidence>
<dbReference type="EMBL" id="JACCFQ010000001">
    <property type="protein sequence ID" value="NYJ15723.1"/>
    <property type="molecule type" value="Genomic_DNA"/>
</dbReference>
<accession>A0A7Z0E619</accession>
<sequence length="61" mass="6544">MLADKQTNDIAGDDDGEFADLLDSLATLDGTEFGAASVEESFSTAPGRTRPRHRTVPMSCR</sequence>